<evidence type="ECO:0000259" key="5">
    <source>
        <dbReference type="PROSITE" id="PS00745"/>
    </source>
</evidence>
<dbReference type="PANTHER" id="PTHR11075:SF54">
    <property type="entry name" value="LARGE RIBOSOMAL SUBUNIT PROTEIN ML62"/>
    <property type="match status" value="1"/>
</dbReference>
<dbReference type="OrthoDB" id="270639at2759"/>
<dbReference type="Gene3D" id="3.30.160.20">
    <property type="match status" value="1"/>
</dbReference>
<dbReference type="InterPro" id="IPR000352">
    <property type="entry name" value="Pep_chain_release_fac_I"/>
</dbReference>
<feature type="domain" description="Prokaryotic-type class I peptide chain release factors" evidence="5">
    <location>
        <begin position="73"/>
        <end position="89"/>
    </location>
</feature>
<sequence>MNIASRQWIRIFATDNQFCILGRALAYKSAFSLDKLYPTSNIKLYTPTFVPEDPNAKFNGYIPLKELKITYSRSSGAGGQHVNCTNSKVDVRLHIQSAKWLAEDIRNKLLEQYKNKLSKEGHLIIKSELTRSQHLNLADALEKLRKIIWEAAKTPSEIPPETLEMKRKQHLRAARERLFEKRKHSEIKQSRIPPVVDL</sequence>
<evidence type="ECO:0000256" key="3">
    <source>
        <dbReference type="ARBA" id="ARBA00039441"/>
    </source>
</evidence>
<dbReference type="Pfam" id="PF00472">
    <property type="entry name" value="RF-1"/>
    <property type="match status" value="1"/>
</dbReference>
<proteinExistence type="inferred from homology"/>
<evidence type="ECO:0000256" key="4">
    <source>
        <dbReference type="ARBA" id="ARBA00041531"/>
    </source>
</evidence>
<dbReference type="GO" id="GO:0070126">
    <property type="term" value="P:mitochondrial translational termination"/>
    <property type="evidence" value="ECO:0007669"/>
    <property type="project" value="TreeGrafter"/>
</dbReference>
<gene>
    <name evidence="6" type="ORF">WN51_06283</name>
</gene>
<comment type="similarity">
    <text evidence="2">Belongs to the prokaryotic/mitochondrial release factor family. Mitochondrion-specific ribosomal protein mL62 subfamily.</text>
</comment>
<keyword evidence="6" id="KW-0378">Hydrolase</keyword>
<dbReference type="InterPro" id="IPR052104">
    <property type="entry name" value="Mito_Release_Factor_mL62"/>
</dbReference>
<dbReference type="GO" id="GO:0016150">
    <property type="term" value="F:translation release factor activity, codon nonspecific"/>
    <property type="evidence" value="ECO:0007669"/>
    <property type="project" value="TreeGrafter"/>
</dbReference>
<keyword evidence="7" id="KW-1185">Reference proteome</keyword>
<organism evidence="6 7">
    <name type="scientific">Melipona quadrifasciata</name>
    <dbReference type="NCBI Taxonomy" id="166423"/>
    <lineage>
        <taxon>Eukaryota</taxon>
        <taxon>Metazoa</taxon>
        <taxon>Ecdysozoa</taxon>
        <taxon>Arthropoda</taxon>
        <taxon>Hexapoda</taxon>
        <taxon>Insecta</taxon>
        <taxon>Pterygota</taxon>
        <taxon>Neoptera</taxon>
        <taxon>Endopterygota</taxon>
        <taxon>Hymenoptera</taxon>
        <taxon>Apocrita</taxon>
        <taxon>Aculeata</taxon>
        <taxon>Apoidea</taxon>
        <taxon>Anthophila</taxon>
        <taxon>Apidae</taxon>
        <taxon>Melipona</taxon>
    </lineage>
</organism>
<dbReference type="FunFam" id="3.30.160.20:FF:000046">
    <property type="entry name" value="Peptidyl-tRNA hydrolase ICT1"/>
    <property type="match status" value="1"/>
</dbReference>
<dbReference type="STRING" id="166423.A0A0M8ZQ87"/>
<accession>A0A0M8ZQ87</accession>
<name>A0A0M8ZQ87_9HYME</name>
<dbReference type="EC" id="3.1.1.29" evidence="1"/>
<dbReference type="GO" id="GO:0004045">
    <property type="term" value="F:peptidyl-tRNA hydrolase activity"/>
    <property type="evidence" value="ECO:0007669"/>
    <property type="project" value="UniProtKB-EC"/>
</dbReference>
<evidence type="ECO:0000256" key="2">
    <source>
        <dbReference type="ARBA" id="ARBA00038225"/>
    </source>
</evidence>
<dbReference type="SUPFAM" id="SSF110916">
    <property type="entry name" value="Peptidyl-tRNA hydrolase domain-like"/>
    <property type="match status" value="1"/>
</dbReference>
<evidence type="ECO:0000256" key="1">
    <source>
        <dbReference type="ARBA" id="ARBA00013260"/>
    </source>
</evidence>
<reference evidence="6 7" key="1">
    <citation type="submission" date="2015-07" db="EMBL/GenBank/DDBJ databases">
        <title>The genome of Melipona quadrifasciata.</title>
        <authorList>
            <person name="Pan H."/>
            <person name="Kapheim K."/>
        </authorList>
    </citation>
    <scope>NUCLEOTIDE SEQUENCE [LARGE SCALE GENOMIC DNA]</scope>
    <source>
        <strain evidence="6">0111107301</strain>
        <tissue evidence="6">Whole body</tissue>
    </source>
</reference>
<dbReference type="EMBL" id="KQ435912">
    <property type="protein sequence ID" value="KOX68885.1"/>
    <property type="molecule type" value="Genomic_DNA"/>
</dbReference>
<dbReference type="Proteomes" id="UP000053105">
    <property type="component" value="Unassembled WGS sequence"/>
</dbReference>
<dbReference type="PROSITE" id="PS00745">
    <property type="entry name" value="RF_PROK_I"/>
    <property type="match status" value="1"/>
</dbReference>
<dbReference type="AlphaFoldDB" id="A0A0M8ZQ87"/>
<protein>
    <recommendedName>
        <fullName evidence="3">Large ribosomal subunit protein mL62</fullName>
        <ecNumber evidence="1">3.1.1.29</ecNumber>
    </recommendedName>
    <alternativeName>
        <fullName evidence="4">Peptidyl-tRNA hydrolase ICT1, mitochondrial</fullName>
    </alternativeName>
</protein>
<evidence type="ECO:0000313" key="7">
    <source>
        <dbReference type="Proteomes" id="UP000053105"/>
    </source>
</evidence>
<evidence type="ECO:0000313" key="6">
    <source>
        <dbReference type="EMBL" id="KOX68885.1"/>
    </source>
</evidence>
<dbReference type="GO" id="GO:0005762">
    <property type="term" value="C:mitochondrial large ribosomal subunit"/>
    <property type="evidence" value="ECO:0007669"/>
    <property type="project" value="TreeGrafter"/>
</dbReference>
<dbReference type="PANTHER" id="PTHR11075">
    <property type="entry name" value="PEPTIDE CHAIN RELEASE FACTOR"/>
    <property type="match status" value="1"/>
</dbReference>